<gene>
    <name evidence="2" type="ORF">NYM_LOCUS14446</name>
</gene>
<accession>A0A5K1BDC8</accession>
<evidence type="ECO:0000256" key="1">
    <source>
        <dbReference type="SAM" id="MobiDB-lite"/>
    </source>
</evidence>
<dbReference type="Gramene" id="NC3G0142740.1">
    <property type="protein sequence ID" value="NC3G0142740.1:cds"/>
    <property type="gene ID" value="NC3G0142740"/>
</dbReference>
<organism evidence="2">
    <name type="scientific">Nymphaea colorata</name>
    <name type="common">pocket water lily</name>
    <dbReference type="NCBI Taxonomy" id="210225"/>
    <lineage>
        <taxon>Eukaryota</taxon>
        <taxon>Viridiplantae</taxon>
        <taxon>Streptophyta</taxon>
        <taxon>Embryophyta</taxon>
        <taxon>Tracheophyta</taxon>
        <taxon>Spermatophyta</taxon>
        <taxon>Magnoliopsida</taxon>
        <taxon>Nymphaeales</taxon>
        <taxon>Nymphaeaceae</taxon>
        <taxon>Nymphaea</taxon>
    </lineage>
</organism>
<proteinExistence type="predicted"/>
<evidence type="ECO:0000313" key="2">
    <source>
        <dbReference type="EMBL" id="VVW11580.1"/>
    </source>
</evidence>
<protein>
    <submittedName>
        <fullName evidence="2">Uncharacterized protein</fullName>
    </submittedName>
</protein>
<reference evidence="2" key="1">
    <citation type="submission" date="2019-09" db="EMBL/GenBank/DDBJ databases">
        <authorList>
            <person name="Zhang L."/>
        </authorList>
    </citation>
    <scope>NUCLEOTIDE SEQUENCE</scope>
</reference>
<dbReference type="AlphaFoldDB" id="A0A5K1BDC8"/>
<feature type="region of interest" description="Disordered" evidence="1">
    <location>
        <begin position="1"/>
        <end position="20"/>
    </location>
</feature>
<sequence>MGTPKRPKLSMPDMEKARSSQVAELSPVQWAVCTPEPTNVDRDKTNGLFWVTLARAIFVARASVKPYSP</sequence>
<dbReference type="EMBL" id="LR721781">
    <property type="protein sequence ID" value="VVW11580.1"/>
    <property type="molecule type" value="Genomic_DNA"/>
</dbReference>
<name>A0A5K1BDC8_9MAGN</name>